<keyword evidence="5 8" id="KW-1133">Transmembrane helix</keyword>
<dbReference type="InterPro" id="IPR002159">
    <property type="entry name" value="CD36_fam"/>
</dbReference>
<keyword evidence="10" id="KW-1185">Reference proteome</keyword>
<dbReference type="GO" id="GO:0005737">
    <property type="term" value="C:cytoplasm"/>
    <property type="evidence" value="ECO:0007669"/>
    <property type="project" value="TreeGrafter"/>
</dbReference>
<keyword evidence="3" id="KW-1003">Cell membrane</keyword>
<proteinExistence type="inferred from homology"/>
<gene>
    <name evidence="9" type="ORF">PLXY2_LOCUS7144</name>
</gene>
<dbReference type="Proteomes" id="UP000653454">
    <property type="component" value="Unassembled WGS sequence"/>
</dbReference>
<dbReference type="EMBL" id="CAJHNJ030000024">
    <property type="protein sequence ID" value="CAG9120639.1"/>
    <property type="molecule type" value="Genomic_DNA"/>
</dbReference>
<comment type="caution">
    <text evidence="9">The sequence shown here is derived from an EMBL/GenBank/DDBJ whole genome shotgun (WGS) entry which is preliminary data.</text>
</comment>
<keyword evidence="6 8" id="KW-0472">Membrane</keyword>
<evidence type="ECO:0000256" key="2">
    <source>
        <dbReference type="ARBA" id="ARBA00010532"/>
    </source>
</evidence>
<dbReference type="GO" id="GO:0005886">
    <property type="term" value="C:plasma membrane"/>
    <property type="evidence" value="ECO:0007669"/>
    <property type="project" value="UniProtKB-SubCell"/>
</dbReference>
<evidence type="ECO:0000256" key="8">
    <source>
        <dbReference type="SAM" id="Phobius"/>
    </source>
</evidence>
<evidence type="ECO:0000313" key="10">
    <source>
        <dbReference type="Proteomes" id="UP000653454"/>
    </source>
</evidence>
<evidence type="ECO:0000256" key="4">
    <source>
        <dbReference type="ARBA" id="ARBA00022692"/>
    </source>
</evidence>
<evidence type="ECO:0000256" key="3">
    <source>
        <dbReference type="ARBA" id="ARBA00022475"/>
    </source>
</evidence>
<protein>
    <submittedName>
        <fullName evidence="9">(diamondback moth) hypothetical protein</fullName>
    </submittedName>
</protein>
<dbReference type="PANTHER" id="PTHR11923">
    <property type="entry name" value="SCAVENGER RECEPTOR CLASS B TYPE-1 SR-B1"/>
    <property type="match status" value="1"/>
</dbReference>
<dbReference type="Pfam" id="PF01130">
    <property type="entry name" value="CD36"/>
    <property type="match status" value="1"/>
</dbReference>
<comment type="similarity">
    <text evidence="2">Belongs to the CD36 family.</text>
</comment>
<name>A0A8S4EY16_PLUXY</name>
<feature type="transmembrane region" description="Helical" evidence="8">
    <location>
        <begin position="457"/>
        <end position="475"/>
    </location>
</feature>
<reference evidence="9" key="1">
    <citation type="submission" date="2020-11" db="EMBL/GenBank/DDBJ databases">
        <authorList>
            <person name="Whiteford S."/>
        </authorList>
    </citation>
    <scope>NUCLEOTIDE SEQUENCE</scope>
</reference>
<evidence type="ECO:0000256" key="7">
    <source>
        <dbReference type="ARBA" id="ARBA00023180"/>
    </source>
</evidence>
<dbReference type="PANTHER" id="PTHR11923:SF104">
    <property type="entry name" value="FI07620P"/>
    <property type="match status" value="1"/>
</dbReference>
<sequence>MGFISGGETSSPPSPYNTRRLCIFSVVGLALAVTSISMALMDPIAILSRYNTRLANGSKIHRVLQQRLDSVHVQTFLFNVTNADRFLSGEDHKLKVEEVGPFTYKETRTNLDLELDEAAGVMRYSPHTDVSFLPEESVADPRDVNITMPNIALLTMASMLSSYGGFTKIPFNMLVRRIKTQPIVSIDAHNYLWGYDEPLITFGNSVLPGFINFKRMGIMDRLYDPSLKYRLEVGATDADKFQIRSLNGAKGMKALNYDDPERRTKCNTFEDAYEGIAYPPGMTPDSKVRIWRNVLCRFLELDFVEERHMEYGAQALVYTISNRTYNYGPDKECLCNKGVCVNGISDLSPCFLGLPLAISNAHFLDGEPKLFRRIEGLNPDPKKHGSHFLIEPTVGMALGTSFTIQVNVVVDDVAFSPEAGAFSNMVVPIAYYKIVQPPLHEAQLDNLRKICITGPRIFLGVEIALFLIGITIIGYSMRRILWNAAICGDQRAMEFPLSPAEKLQASGVPLMK</sequence>
<evidence type="ECO:0000313" key="9">
    <source>
        <dbReference type="EMBL" id="CAG9120639.1"/>
    </source>
</evidence>
<feature type="transmembrane region" description="Helical" evidence="8">
    <location>
        <begin position="21"/>
        <end position="41"/>
    </location>
</feature>
<dbReference type="GO" id="GO:0005044">
    <property type="term" value="F:scavenger receptor activity"/>
    <property type="evidence" value="ECO:0007669"/>
    <property type="project" value="TreeGrafter"/>
</dbReference>
<evidence type="ECO:0000256" key="5">
    <source>
        <dbReference type="ARBA" id="ARBA00022989"/>
    </source>
</evidence>
<evidence type="ECO:0000256" key="1">
    <source>
        <dbReference type="ARBA" id="ARBA00004236"/>
    </source>
</evidence>
<comment type="subcellular location">
    <subcellularLocation>
        <location evidence="1">Cell membrane</location>
    </subcellularLocation>
</comment>
<organism evidence="9 10">
    <name type="scientific">Plutella xylostella</name>
    <name type="common">Diamondback moth</name>
    <name type="synonym">Plutella maculipennis</name>
    <dbReference type="NCBI Taxonomy" id="51655"/>
    <lineage>
        <taxon>Eukaryota</taxon>
        <taxon>Metazoa</taxon>
        <taxon>Ecdysozoa</taxon>
        <taxon>Arthropoda</taxon>
        <taxon>Hexapoda</taxon>
        <taxon>Insecta</taxon>
        <taxon>Pterygota</taxon>
        <taxon>Neoptera</taxon>
        <taxon>Endopterygota</taxon>
        <taxon>Lepidoptera</taxon>
        <taxon>Glossata</taxon>
        <taxon>Ditrysia</taxon>
        <taxon>Yponomeutoidea</taxon>
        <taxon>Plutellidae</taxon>
        <taxon>Plutella</taxon>
    </lineage>
</organism>
<dbReference type="AlphaFoldDB" id="A0A8S4EY16"/>
<evidence type="ECO:0000256" key="6">
    <source>
        <dbReference type="ARBA" id="ARBA00023136"/>
    </source>
</evidence>
<keyword evidence="7" id="KW-0325">Glycoprotein</keyword>
<dbReference type="PRINTS" id="PR01609">
    <property type="entry name" value="CD36FAMILY"/>
</dbReference>
<accession>A0A8S4EY16</accession>
<keyword evidence="4 8" id="KW-0812">Transmembrane</keyword>